<proteinExistence type="predicted"/>
<dbReference type="EMBL" id="LZYO01000306">
    <property type="protein sequence ID" value="ODH19822.1"/>
    <property type="molecule type" value="Genomic_DNA"/>
</dbReference>
<sequence>MPHHIPHTLVSLATEYQVSQAHKEPLAVQQRKYLGTHRIIFWYLAKADSMETPAVGDSGKVGRSQTPMDVLSTRRLLSYGAKKAS</sequence>
<evidence type="ECO:0000313" key="2">
    <source>
        <dbReference type="Proteomes" id="UP000242814"/>
    </source>
</evidence>
<gene>
    <name evidence="1" type="ORF">ACO22_06081</name>
</gene>
<protein>
    <submittedName>
        <fullName evidence="1">Uncharacterized protein</fullName>
    </submittedName>
</protein>
<dbReference type="Proteomes" id="UP000242814">
    <property type="component" value="Unassembled WGS sequence"/>
</dbReference>
<evidence type="ECO:0000313" key="1">
    <source>
        <dbReference type="EMBL" id="ODH19822.1"/>
    </source>
</evidence>
<accession>A0A1D2J8M5</accession>
<reference evidence="1 2" key="1">
    <citation type="submission" date="2016-06" db="EMBL/GenBank/DDBJ databases">
        <authorList>
            <person name="Kjaerup R.B."/>
            <person name="Dalgaard T.S."/>
            <person name="Juul-Madsen H.R."/>
        </authorList>
    </citation>
    <scope>NUCLEOTIDE SEQUENCE [LARGE SCALE GENOMIC DNA]</scope>
    <source>
        <strain evidence="1 2">Pb300</strain>
    </source>
</reference>
<dbReference type="VEuPathDB" id="FungiDB:PABG_07544"/>
<organism evidence="1 2">
    <name type="scientific">Paracoccidioides brasiliensis</name>
    <dbReference type="NCBI Taxonomy" id="121759"/>
    <lineage>
        <taxon>Eukaryota</taxon>
        <taxon>Fungi</taxon>
        <taxon>Dikarya</taxon>
        <taxon>Ascomycota</taxon>
        <taxon>Pezizomycotina</taxon>
        <taxon>Eurotiomycetes</taxon>
        <taxon>Eurotiomycetidae</taxon>
        <taxon>Onygenales</taxon>
        <taxon>Ajellomycetaceae</taxon>
        <taxon>Paracoccidioides</taxon>
    </lineage>
</organism>
<comment type="caution">
    <text evidence="1">The sequence shown here is derived from an EMBL/GenBank/DDBJ whole genome shotgun (WGS) entry which is preliminary data.</text>
</comment>
<name>A0A1D2J8M5_PARBR</name>
<dbReference type="AlphaFoldDB" id="A0A1D2J8M5"/>